<dbReference type="SUPFAM" id="SSF46689">
    <property type="entry name" value="Homeodomain-like"/>
    <property type="match status" value="1"/>
</dbReference>
<evidence type="ECO:0000256" key="4">
    <source>
        <dbReference type="ARBA" id="ARBA00023125"/>
    </source>
</evidence>
<gene>
    <name evidence="9" type="ORF">ACFOKJ_16215</name>
</gene>
<dbReference type="PRINTS" id="PR00455">
    <property type="entry name" value="HTHTETR"/>
</dbReference>
<feature type="domain" description="HTH tetR-type" evidence="8">
    <location>
        <begin position="20"/>
        <end position="80"/>
    </location>
</feature>
<dbReference type="InterPro" id="IPR001647">
    <property type="entry name" value="HTH_TetR"/>
</dbReference>
<dbReference type="InterPro" id="IPR036271">
    <property type="entry name" value="Tet_transcr_reg_TetR-rel_C_sf"/>
</dbReference>
<evidence type="ECO:0000256" key="5">
    <source>
        <dbReference type="ARBA" id="ARBA00023163"/>
    </source>
</evidence>
<comment type="caution">
    <text evidence="9">The sequence shown here is derived from an EMBL/GenBank/DDBJ whole genome shotgun (WGS) entry which is preliminary data.</text>
</comment>
<evidence type="ECO:0000256" key="1">
    <source>
        <dbReference type="ARBA" id="ARBA00022491"/>
    </source>
</evidence>
<keyword evidence="1" id="KW-0678">Repressor</keyword>
<dbReference type="RefSeq" id="WP_390281539.1">
    <property type="nucleotide sequence ID" value="NZ_JBHRYH010000046.1"/>
</dbReference>
<dbReference type="Gene3D" id="1.10.357.10">
    <property type="entry name" value="Tetracycline Repressor, domain 2"/>
    <property type="match status" value="1"/>
</dbReference>
<feature type="DNA-binding region" description="H-T-H motif" evidence="6">
    <location>
        <begin position="43"/>
        <end position="62"/>
    </location>
</feature>
<keyword evidence="2" id="KW-0805">Transcription regulation</keyword>
<organism evidence="9 10">
    <name type="scientific">Vogesella amnigena</name>
    <dbReference type="NCBI Taxonomy" id="1507449"/>
    <lineage>
        <taxon>Bacteria</taxon>
        <taxon>Pseudomonadati</taxon>
        <taxon>Pseudomonadota</taxon>
        <taxon>Betaproteobacteria</taxon>
        <taxon>Neisseriales</taxon>
        <taxon>Chromobacteriaceae</taxon>
        <taxon>Vogesella</taxon>
    </lineage>
</organism>
<dbReference type="InterPro" id="IPR009057">
    <property type="entry name" value="Homeodomain-like_sf"/>
</dbReference>
<keyword evidence="10" id="KW-1185">Reference proteome</keyword>
<accession>A0ABV7TY81</accession>
<evidence type="ECO:0000313" key="9">
    <source>
        <dbReference type="EMBL" id="MFC3627666.1"/>
    </source>
</evidence>
<dbReference type="PROSITE" id="PS50977">
    <property type="entry name" value="HTH_TETR_2"/>
    <property type="match status" value="1"/>
</dbReference>
<evidence type="ECO:0000256" key="2">
    <source>
        <dbReference type="ARBA" id="ARBA00023015"/>
    </source>
</evidence>
<dbReference type="Pfam" id="PF00440">
    <property type="entry name" value="TetR_N"/>
    <property type="match status" value="1"/>
</dbReference>
<evidence type="ECO:0000259" key="8">
    <source>
        <dbReference type="PROSITE" id="PS50977"/>
    </source>
</evidence>
<dbReference type="PANTHER" id="PTHR30055:SF183">
    <property type="entry name" value="NUCLEOID OCCLUSION FACTOR SLMA"/>
    <property type="match status" value="1"/>
</dbReference>
<keyword evidence="3" id="KW-0175">Coiled coil</keyword>
<dbReference type="PANTHER" id="PTHR30055">
    <property type="entry name" value="HTH-TYPE TRANSCRIPTIONAL REGULATOR RUTR"/>
    <property type="match status" value="1"/>
</dbReference>
<keyword evidence="4 6" id="KW-0238">DNA-binding</keyword>
<proteinExistence type="predicted"/>
<feature type="region of interest" description="Disordered" evidence="7">
    <location>
        <begin position="1"/>
        <end position="21"/>
    </location>
</feature>
<evidence type="ECO:0000256" key="6">
    <source>
        <dbReference type="PROSITE-ProRule" id="PRU00335"/>
    </source>
</evidence>
<dbReference type="InterPro" id="IPR023772">
    <property type="entry name" value="DNA-bd_HTH_TetR-type_CS"/>
</dbReference>
<protein>
    <submittedName>
        <fullName evidence="9">TetR/AcrR family transcriptional regulator</fullName>
    </submittedName>
</protein>
<dbReference type="PROSITE" id="PS01081">
    <property type="entry name" value="HTH_TETR_1"/>
    <property type="match status" value="1"/>
</dbReference>
<dbReference type="InterPro" id="IPR050109">
    <property type="entry name" value="HTH-type_TetR-like_transc_reg"/>
</dbReference>
<evidence type="ECO:0000256" key="7">
    <source>
        <dbReference type="SAM" id="MobiDB-lite"/>
    </source>
</evidence>
<dbReference type="EMBL" id="JBHRYH010000046">
    <property type="protein sequence ID" value="MFC3627666.1"/>
    <property type="molecule type" value="Genomic_DNA"/>
</dbReference>
<dbReference type="SUPFAM" id="SSF48498">
    <property type="entry name" value="Tetracyclin repressor-like, C-terminal domain"/>
    <property type="match status" value="1"/>
</dbReference>
<keyword evidence="5" id="KW-0804">Transcription</keyword>
<dbReference type="Pfam" id="PF17932">
    <property type="entry name" value="TetR_C_24"/>
    <property type="match status" value="1"/>
</dbReference>
<dbReference type="InterPro" id="IPR041490">
    <property type="entry name" value="KstR2_TetR_C"/>
</dbReference>
<name>A0ABV7TY81_9NEIS</name>
<reference evidence="10" key="1">
    <citation type="journal article" date="2019" name="Int. J. Syst. Evol. Microbiol.">
        <title>The Global Catalogue of Microorganisms (GCM) 10K type strain sequencing project: providing services to taxonomists for standard genome sequencing and annotation.</title>
        <authorList>
            <consortium name="The Broad Institute Genomics Platform"/>
            <consortium name="The Broad Institute Genome Sequencing Center for Infectious Disease"/>
            <person name="Wu L."/>
            <person name="Ma J."/>
        </authorList>
    </citation>
    <scope>NUCLEOTIDE SEQUENCE [LARGE SCALE GENOMIC DNA]</scope>
    <source>
        <strain evidence="10">KCTC 42195</strain>
    </source>
</reference>
<sequence>MTRKTENMNRKDIPATPEENSRRMELVRAAARLFRDQGYERTTVRDLGNAVGLQSGSLFYHFRTKEEILVAVMALGITATTEQLASALASATDTRSKLAALFRVHLHSLLGDNQAALEVMLYEWRSVSPAAKPGLIVLRDRYEALWQQVLDQAASEGLVKNDTRLLRRTLLGSLHWTVQWYRNDGELSVAQLAERMLALVLRGE</sequence>
<evidence type="ECO:0000313" key="10">
    <source>
        <dbReference type="Proteomes" id="UP001595636"/>
    </source>
</evidence>
<dbReference type="Proteomes" id="UP001595636">
    <property type="component" value="Unassembled WGS sequence"/>
</dbReference>
<evidence type="ECO:0000256" key="3">
    <source>
        <dbReference type="ARBA" id="ARBA00023054"/>
    </source>
</evidence>